<sequence>MKETKEIRMEKGKPYPLGWTENADGSVNLAAVLERNKECGVLLYPRRGGAPRRLAFREEDRIGKICCMKLIGLDAQEYEYNFYCGEEVITDPKARRICGNEKWGKKISPSLRSDSTEDAFDWKNDRRPQIPYENSIFYQLHVRGFTKHTSSGVTAKGTFAGLAEKIPYLKSLQVTAVELMPVYEFTELEAVKPLRQNAYPAKDQEGNPVEETLPRINYWGFKKGYYFAPKASYSVKDPVLEFKEMVRAFHAEGMEVILQFYFPKEINREMILEVIRYWVCEYHIDGVHLMGEQIPVGILAADPMLTDTKLIYYGFPYEEIYPVGQVPDVRNLAECRDEFQYDMRRFLKGDEDTLHQALRRMRCNPVQNGVINYITSYEGFSLADLVSYDRKHNEANGEDNQDGNPYNASWNCGVEGPTRKRTILQLRKRQMKNALALLLFSQGTPMLTAGDEFGQSREGNNNPYCQDNEISWLNWKLTEKNKDFLDYTKELIALRKAHPVFHQSRELTLMDYAACGYPDLSYHGKDAWRLMADRLNREAGLMYCGRYAPKDRAQEDDFFYIAMNMHWEPQRLALPDLPAGMRWEKVLDTQGDVVETQADPLIKSITVPGRCIQVLESTGNPVRKGKKRKEK</sequence>
<proteinExistence type="predicted"/>
<organism evidence="2 3">
    <name type="scientific">Gallintestinimicrobium propionicum</name>
    <dbReference type="NCBI Taxonomy" id="2981770"/>
    <lineage>
        <taxon>Bacteria</taxon>
        <taxon>Bacillati</taxon>
        <taxon>Bacillota</taxon>
        <taxon>Clostridia</taxon>
        <taxon>Lachnospirales</taxon>
        <taxon>Lachnospiraceae</taxon>
        <taxon>Gallintestinimicrobium</taxon>
    </lineage>
</organism>
<dbReference type="InterPro" id="IPR006047">
    <property type="entry name" value="GH13_cat_dom"/>
</dbReference>
<keyword evidence="3" id="KW-1185">Reference proteome</keyword>
<dbReference type="Gene3D" id="3.20.20.80">
    <property type="entry name" value="Glycosidases"/>
    <property type="match status" value="2"/>
</dbReference>
<accession>A0AAE3DKN3</accession>
<comment type="caution">
    <text evidence="2">The sequence shown here is derived from an EMBL/GenBank/DDBJ whole genome shotgun (WGS) entry which is preliminary data.</text>
</comment>
<evidence type="ECO:0000259" key="1">
    <source>
        <dbReference type="SMART" id="SM00642"/>
    </source>
</evidence>
<dbReference type="Gene3D" id="2.60.40.1180">
    <property type="entry name" value="Golgi alpha-mannosidase II"/>
    <property type="match status" value="1"/>
</dbReference>
<dbReference type="InterPro" id="IPR013780">
    <property type="entry name" value="Glyco_hydro_b"/>
</dbReference>
<protein>
    <recommendedName>
        <fullName evidence="1">Glycosyl hydrolase family 13 catalytic domain-containing protein</fullName>
    </recommendedName>
</protein>
<dbReference type="EMBL" id="JAJEQF010000014">
    <property type="protein sequence ID" value="MCC2167460.1"/>
    <property type="molecule type" value="Genomic_DNA"/>
</dbReference>
<dbReference type="SMART" id="SM00642">
    <property type="entry name" value="Aamy"/>
    <property type="match status" value="1"/>
</dbReference>
<dbReference type="Gene3D" id="2.60.40.10">
    <property type="entry name" value="Immunoglobulins"/>
    <property type="match status" value="1"/>
</dbReference>
<dbReference type="PANTHER" id="PTHR43002">
    <property type="entry name" value="GLYCOGEN DEBRANCHING ENZYME"/>
    <property type="match status" value="1"/>
</dbReference>
<dbReference type="Proteomes" id="UP001199355">
    <property type="component" value="Unassembled WGS sequence"/>
</dbReference>
<dbReference type="RefSeq" id="WP_349137176.1">
    <property type="nucleotide sequence ID" value="NZ_JBBNII010000121.1"/>
</dbReference>
<dbReference type="SUPFAM" id="SSF51011">
    <property type="entry name" value="Glycosyl hydrolase domain"/>
    <property type="match status" value="1"/>
</dbReference>
<dbReference type="AlphaFoldDB" id="A0AAE3DKN3"/>
<dbReference type="GO" id="GO:0005975">
    <property type="term" value="P:carbohydrate metabolic process"/>
    <property type="evidence" value="ECO:0007669"/>
    <property type="project" value="InterPro"/>
</dbReference>
<dbReference type="InterPro" id="IPR013783">
    <property type="entry name" value="Ig-like_fold"/>
</dbReference>
<feature type="domain" description="Glycosyl hydrolase family 13 catalytic" evidence="1">
    <location>
        <begin position="139"/>
        <end position="495"/>
    </location>
</feature>
<dbReference type="InterPro" id="IPR017853">
    <property type="entry name" value="GH"/>
</dbReference>
<evidence type="ECO:0000313" key="2">
    <source>
        <dbReference type="EMBL" id="MCC2167460.1"/>
    </source>
</evidence>
<reference evidence="2 3" key="1">
    <citation type="submission" date="2021-10" db="EMBL/GenBank/DDBJ databases">
        <title>Anaerobic single-cell dispensing facilitates the cultivation of human gut bacteria.</title>
        <authorList>
            <person name="Afrizal A."/>
        </authorList>
    </citation>
    <scope>NUCLEOTIDE SEQUENCE [LARGE SCALE GENOMIC DNA]</scope>
    <source>
        <strain evidence="2 3">CLA-AA-H244</strain>
    </source>
</reference>
<dbReference type="SUPFAM" id="SSF51445">
    <property type="entry name" value="(Trans)glycosidases"/>
    <property type="match status" value="1"/>
</dbReference>
<gene>
    <name evidence="2" type="ORF">LKD45_07075</name>
</gene>
<evidence type="ECO:0000313" key="3">
    <source>
        <dbReference type="Proteomes" id="UP001199355"/>
    </source>
</evidence>
<name>A0AAE3DKN3_9FIRM</name>